<evidence type="ECO:0000313" key="6">
    <source>
        <dbReference type="Proteomes" id="UP000076727"/>
    </source>
</evidence>
<name>A0A165SQ87_9APHY</name>
<gene>
    <name evidence="5" type="ORF">DAEQUDRAFT_31418</name>
</gene>
<dbReference type="EMBL" id="KV429041">
    <property type="protein sequence ID" value="KZT72330.1"/>
    <property type="molecule type" value="Genomic_DNA"/>
</dbReference>
<evidence type="ECO:0000256" key="4">
    <source>
        <dbReference type="ARBA" id="ARBA00022737"/>
    </source>
</evidence>
<evidence type="ECO:0000313" key="5">
    <source>
        <dbReference type="EMBL" id="KZT72330.1"/>
    </source>
</evidence>
<dbReference type="GO" id="GO:0005737">
    <property type="term" value="C:cytoplasm"/>
    <property type="evidence" value="ECO:0007669"/>
    <property type="project" value="TreeGrafter"/>
</dbReference>
<accession>A0A165SQ87</accession>
<dbReference type="PANTHER" id="PTHR11129">
    <property type="entry name" value="PROTEIN FARNESYLTRANSFERASE ALPHA SUBUNIT/RAB GERANYLGERANYL TRANSFERASE ALPHA SUBUNIT"/>
    <property type="match status" value="1"/>
</dbReference>
<evidence type="ECO:0000256" key="2">
    <source>
        <dbReference type="ARBA" id="ARBA00022602"/>
    </source>
</evidence>
<evidence type="ECO:0000256" key="1">
    <source>
        <dbReference type="ARBA" id="ARBA00006734"/>
    </source>
</evidence>
<keyword evidence="6" id="KW-1185">Reference proteome</keyword>
<evidence type="ECO:0000256" key="3">
    <source>
        <dbReference type="ARBA" id="ARBA00022679"/>
    </source>
</evidence>
<protein>
    <recommendedName>
        <fullName evidence="7">Protein prenylyltransferase</fullName>
    </recommendedName>
</protein>
<dbReference type="OrthoDB" id="1924260at2759"/>
<comment type="similarity">
    <text evidence="1">Belongs to the protein prenyltransferase subunit alpha family.</text>
</comment>
<dbReference type="Proteomes" id="UP000076727">
    <property type="component" value="Unassembled WGS sequence"/>
</dbReference>
<dbReference type="SUPFAM" id="SSF48439">
    <property type="entry name" value="Protein prenylyltransferase"/>
    <property type="match status" value="1"/>
</dbReference>
<dbReference type="Pfam" id="PF01239">
    <property type="entry name" value="PPTA"/>
    <property type="match status" value="1"/>
</dbReference>
<evidence type="ECO:0008006" key="7">
    <source>
        <dbReference type="Google" id="ProtNLM"/>
    </source>
</evidence>
<keyword evidence="2" id="KW-0637">Prenyltransferase</keyword>
<organism evidence="5 6">
    <name type="scientific">Daedalea quercina L-15889</name>
    <dbReference type="NCBI Taxonomy" id="1314783"/>
    <lineage>
        <taxon>Eukaryota</taxon>
        <taxon>Fungi</taxon>
        <taxon>Dikarya</taxon>
        <taxon>Basidiomycota</taxon>
        <taxon>Agaricomycotina</taxon>
        <taxon>Agaricomycetes</taxon>
        <taxon>Polyporales</taxon>
        <taxon>Fomitopsis</taxon>
    </lineage>
</organism>
<reference evidence="5 6" key="1">
    <citation type="journal article" date="2016" name="Mol. Biol. Evol.">
        <title>Comparative Genomics of Early-Diverging Mushroom-Forming Fungi Provides Insights into the Origins of Lignocellulose Decay Capabilities.</title>
        <authorList>
            <person name="Nagy L.G."/>
            <person name="Riley R."/>
            <person name="Tritt A."/>
            <person name="Adam C."/>
            <person name="Daum C."/>
            <person name="Floudas D."/>
            <person name="Sun H."/>
            <person name="Yadav J.S."/>
            <person name="Pangilinan J."/>
            <person name="Larsson K.H."/>
            <person name="Matsuura K."/>
            <person name="Barry K."/>
            <person name="Labutti K."/>
            <person name="Kuo R."/>
            <person name="Ohm R.A."/>
            <person name="Bhattacharya S.S."/>
            <person name="Shirouzu T."/>
            <person name="Yoshinaga Y."/>
            <person name="Martin F.M."/>
            <person name="Grigoriev I.V."/>
            <person name="Hibbett D.S."/>
        </authorList>
    </citation>
    <scope>NUCLEOTIDE SEQUENCE [LARGE SCALE GENOMIC DNA]</scope>
    <source>
        <strain evidence="5 6">L-15889</strain>
    </source>
</reference>
<dbReference type="InterPro" id="IPR002088">
    <property type="entry name" value="Prenyl_trans_a"/>
</dbReference>
<sequence>MDDSQSPAALLARLGSLLNTPPASVEILPGDGSDWPPDWLGNAGLEQDHRPFLYVDGHLGVPQKVLYRTYLVAVREFMRLRSGLQNIEAGSPEARRLKHLTAVILLANPAHQTALNTRKRLVSSGVLDATNELQLCTALLVVRECSKESLLWHHRRWLLCQAHELLNTGAKICRKGDSLRNIALSADSLRSEFSVATQACETYPRNYFAWAHRYLCLEALTLHACSSSPSSHSCRSVLLEELLFARKWVERHVSDYTAVHYLHNMHVLLLQGDNIPLPENASSALEIDRVDHRSLRASLYAHAKSLVAAYPEHESMWLYLRAAIDVCGSDPTFRLGETAICEDCKSARSSKAHSPLHCASATHAERHQAWLHHIRQTNVRISER</sequence>
<dbReference type="PANTHER" id="PTHR11129:SF3">
    <property type="entry name" value="PROTEIN PRENYLTRANSFERASE ALPHA SUBUNIT REPEAT-CONTAINING PROTEIN 1"/>
    <property type="match status" value="1"/>
</dbReference>
<proteinExistence type="inferred from homology"/>
<dbReference type="GO" id="GO:0008318">
    <property type="term" value="F:protein prenyltransferase activity"/>
    <property type="evidence" value="ECO:0007669"/>
    <property type="project" value="InterPro"/>
</dbReference>
<keyword evidence="3" id="KW-0808">Transferase</keyword>
<keyword evidence="4" id="KW-0677">Repeat</keyword>
<dbReference type="Gene3D" id="1.25.40.120">
    <property type="entry name" value="Protein prenylyltransferase"/>
    <property type="match status" value="1"/>
</dbReference>
<dbReference type="AlphaFoldDB" id="A0A165SQ87"/>
<dbReference type="PROSITE" id="PS51147">
    <property type="entry name" value="PFTA"/>
    <property type="match status" value="1"/>
</dbReference>